<accession>A0AAW4YWM2</accession>
<dbReference type="InterPro" id="IPR024455">
    <property type="entry name" value="Phage_capsid"/>
</dbReference>
<comment type="subcellular location">
    <subcellularLocation>
        <location evidence="1">Virion</location>
    </subcellularLocation>
</comment>
<comment type="caution">
    <text evidence="8">The sequence shown here is derived from an EMBL/GenBank/DDBJ whole genome shotgun (WGS) entry which is preliminary data.</text>
</comment>
<feature type="coiled-coil region" evidence="5">
    <location>
        <begin position="216"/>
        <end position="272"/>
    </location>
</feature>
<keyword evidence="3" id="KW-0645">Protease</keyword>
<dbReference type="RefSeq" id="WP_234239753.1">
    <property type="nucleotide sequence ID" value="NZ_JABFTS010000005.1"/>
</dbReference>
<evidence type="ECO:0000256" key="2">
    <source>
        <dbReference type="ARBA" id="ARBA00022612"/>
    </source>
</evidence>
<dbReference type="NCBIfam" id="TIGR01554">
    <property type="entry name" value="major_cap_HK97"/>
    <property type="match status" value="1"/>
</dbReference>
<sequence length="647" mass="69596">MADNNNKFAYSLLTIEKSFDNADGERVIEGIASTPSPDRVGDIVEPLGMSFGESLPLLMHHNHNMPVGEVKFEKPTAKGVRFTAKIARILEPGVLRDRTDEAWQSVKAGLIKGVSIGFKPIEYAPIQGGGIRFTKSEVIELSLVTVPANRDATIQTIKSLAQDQAASGNDDFIASDNKNSAGVSAPLNIEKKAGRVVTLSNKNNKEKITMKFADQIKSFETELASKKRQMAEIMEKSSAEGRTLDATESDQYDEIAVEIESIEKHLTRLRQAEKLAGAEATPVVEKTVEASVYKTAGAGHFEPRVIHTEEKGLSFARFARAVAASKGNLLQAKEIASRGADRRVYEALTKAAEAGTTTSTDYAALVEYQTLEAEFIELLRPATIVGQISGFREIPFNVRIPGQSGATSVGWVGEGERKPSTGAAFNDVELGWKKLAGIVVLSDELIRDSSPSADRLIRDDLVRSIAQEVDAQFILPTRGATSSRPASVTSGVTAVPASGQTAADLRKDVSALFQAMLTANLSYGGSVFVMSEVQAMRIGMLVNDLGQPEFPTMQGNTKTLFGLPVVASEAVGNIMALVKASEIFMSRGAVTVATSNEATIELDGGPVNMFENNLTALRAEQYINWQKRRAAAVQYISGANYDGTPAE</sequence>
<dbReference type="InterPro" id="IPR054612">
    <property type="entry name" value="Phage_capsid-like_C"/>
</dbReference>
<gene>
    <name evidence="8" type="ORF">HOP61_13320</name>
</gene>
<evidence type="ECO:0000313" key="8">
    <source>
        <dbReference type="EMBL" id="MCE8052285.1"/>
    </source>
</evidence>
<keyword evidence="5" id="KW-0175">Coiled coil</keyword>
<feature type="domain" description="Phage capsid-like C-terminal" evidence="7">
    <location>
        <begin position="370"/>
        <end position="636"/>
    </location>
</feature>
<dbReference type="Gene3D" id="3.30.2400.10">
    <property type="entry name" value="Major capsid protein gp5"/>
    <property type="match status" value="1"/>
</dbReference>
<dbReference type="AlphaFoldDB" id="A0AAW4YWM2"/>
<keyword evidence="4" id="KW-0378">Hydrolase</keyword>
<evidence type="ECO:0000256" key="1">
    <source>
        <dbReference type="ARBA" id="ARBA00004328"/>
    </source>
</evidence>
<feature type="domain" description="Prohead serine protease" evidence="6">
    <location>
        <begin position="54"/>
        <end position="159"/>
    </location>
</feature>
<keyword evidence="2" id="KW-1188">Viral release from host cell</keyword>
<dbReference type="GO" id="GO:0006508">
    <property type="term" value="P:proteolysis"/>
    <property type="evidence" value="ECO:0007669"/>
    <property type="project" value="UniProtKB-KW"/>
</dbReference>
<dbReference type="SUPFAM" id="SSF56563">
    <property type="entry name" value="Major capsid protein gp5"/>
    <property type="match status" value="1"/>
</dbReference>
<dbReference type="Pfam" id="PF04586">
    <property type="entry name" value="Peptidase_S78"/>
    <property type="match status" value="1"/>
</dbReference>
<name>A0AAW4YWM2_9GAMM</name>
<evidence type="ECO:0000256" key="4">
    <source>
        <dbReference type="ARBA" id="ARBA00022801"/>
    </source>
</evidence>
<evidence type="ECO:0000313" key="9">
    <source>
        <dbReference type="Proteomes" id="UP001320178"/>
    </source>
</evidence>
<protein>
    <submittedName>
        <fullName evidence="8">Phage major capsid protein</fullName>
    </submittedName>
</protein>
<reference evidence="8" key="1">
    <citation type="submission" date="2020-05" db="EMBL/GenBank/DDBJ databases">
        <authorList>
            <person name="Wang L."/>
            <person name="Shao Z."/>
        </authorList>
    </citation>
    <scope>NUCLEOTIDE SEQUENCE</scope>
    <source>
        <strain evidence="8">MCCC 1A05776</strain>
    </source>
</reference>
<dbReference type="Proteomes" id="UP001320178">
    <property type="component" value="Unassembled WGS sequence"/>
</dbReference>
<organism evidence="8 9">
    <name type="scientific">Billgrantia desiderata</name>
    <dbReference type="NCBI Taxonomy" id="52021"/>
    <lineage>
        <taxon>Bacteria</taxon>
        <taxon>Pseudomonadati</taxon>
        <taxon>Pseudomonadota</taxon>
        <taxon>Gammaproteobacteria</taxon>
        <taxon>Oceanospirillales</taxon>
        <taxon>Halomonadaceae</taxon>
        <taxon>Billgrantia</taxon>
    </lineage>
</organism>
<dbReference type="EMBL" id="JABFTS010000005">
    <property type="protein sequence ID" value="MCE8052285.1"/>
    <property type="molecule type" value="Genomic_DNA"/>
</dbReference>
<evidence type="ECO:0000256" key="5">
    <source>
        <dbReference type="SAM" id="Coils"/>
    </source>
</evidence>
<dbReference type="GO" id="GO:0008233">
    <property type="term" value="F:peptidase activity"/>
    <property type="evidence" value="ECO:0007669"/>
    <property type="project" value="UniProtKB-KW"/>
</dbReference>
<proteinExistence type="predicted"/>
<dbReference type="Pfam" id="PF05065">
    <property type="entry name" value="Phage_capsid"/>
    <property type="match status" value="1"/>
</dbReference>
<reference evidence="8" key="2">
    <citation type="journal article" date="2021" name="Front. Microbiol.">
        <title>Aerobic Denitrification and Heterotrophic Sulfur Oxidation in the Genus Halomonas Revealed by Six Novel Species Characterizations and Genome-Based Analysis.</title>
        <authorList>
            <person name="Wang L."/>
            <person name="Shao Z."/>
        </authorList>
    </citation>
    <scope>NUCLEOTIDE SEQUENCE</scope>
    <source>
        <strain evidence="8">MCCC 1A05776</strain>
    </source>
</reference>
<evidence type="ECO:0000259" key="6">
    <source>
        <dbReference type="Pfam" id="PF04586"/>
    </source>
</evidence>
<evidence type="ECO:0000256" key="3">
    <source>
        <dbReference type="ARBA" id="ARBA00022670"/>
    </source>
</evidence>
<dbReference type="InterPro" id="IPR054613">
    <property type="entry name" value="Peptidase_S78_dom"/>
</dbReference>
<dbReference type="Gene3D" id="3.30.2320.10">
    <property type="entry name" value="hypothetical protein PF0899 domain"/>
    <property type="match status" value="1"/>
</dbReference>
<evidence type="ECO:0000259" key="7">
    <source>
        <dbReference type="Pfam" id="PF05065"/>
    </source>
</evidence>